<dbReference type="Pfam" id="PF25209">
    <property type="entry name" value="Phage_capsid_4"/>
    <property type="match status" value="1"/>
</dbReference>
<protein>
    <submittedName>
        <fullName evidence="1">Major capsid protein</fullName>
    </submittedName>
</protein>
<dbReference type="EMBL" id="BK015919">
    <property type="protein sequence ID" value="DAF85200.1"/>
    <property type="molecule type" value="Genomic_DNA"/>
</dbReference>
<name>A0A8S5TSP1_9CAUD</name>
<accession>A0A8S5TSP1</accession>
<evidence type="ECO:0000313" key="1">
    <source>
        <dbReference type="EMBL" id="DAF85200.1"/>
    </source>
</evidence>
<reference evidence="1" key="1">
    <citation type="journal article" date="2021" name="Proc. Natl. Acad. Sci. U.S.A.">
        <title>A Catalog of Tens of Thousands of Viruses from Human Metagenomes Reveals Hidden Associations with Chronic Diseases.</title>
        <authorList>
            <person name="Tisza M.J."/>
            <person name="Buck C.B."/>
        </authorList>
    </citation>
    <scope>NUCLEOTIDE SEQUENCE</scope>
    <source>
        <strain evidence="1">Ctj8j9</strain>
    </source>
</reference>
<organism evidence="1">
    <name type="scientific">Siphoviridae sp. ctj8j9</name>
    <dbReference type="NCBI Taxonomy" id="2825629"/>
    <lineage>
        <taxon>Viruses</taxon>
        <taxon>Duplodnaviria</taxon>
        <taxon>Heunggongvirae</taxon>
        <taxon>Uroviricota</taxon>
        <taxon>Caudoviricetes</taxon>
    </lineage>
</organism>
<proteinExistence type="predicted"/>
<sequence>MYQNVKLEKGMYHLTGKSFLQVLEELDPAAQYADTPLAGLDAYERQLKRFDIHVCGPQCDRVEKFFTTTESAVLFPEFVRRAVRQGIESSVLSSITAVETKSESSQYLGCVLTDTASYSTAIAQQSALTGSSILESDTALTLSKYGRAVKASYEAIRRQRLDVFAVMLRAIGVKLAGAILKQAVSVLTSGAGSTTAKAGSALAYSDLAALCGKFSNFNMNALIASPSVMASIVAMEQMMETASEQPGQIRLPFGAMLYKAAQLDDQTIIGLDRDFALEMITATDLILETDKLIESQMDLIAVSIQVGFRTLTSDAVHLLTL</sequence>